<dbReference type="SFLD" id="SFLDG01017">
    <property type="entry name" value="Polyprenyl_Transferase_Like"/>
    <property type="match status" value="1"/>
</dbReference>
<dbReference type="SFLD" id="SFLDS00005">
    <property type="entry name" value="Isoprenoid_Synthase_Type_I"/>
    <property type="match status" value="1"/>
</dbReference>
<feature type="non-terminal residue" evidence="7">
    <location>
        <position position="1"/>
    </location>
</feature>
<proteinExistence type="inferred from homology"/>
<dbReference type="InterPro" id="IPR033749">
    <property type="entry name" value="Polyprenyl_synt_CS"/>
</dbReference>
<dbReference type="GO" id="GO:0045337">
    <property type="term" value="P:farnesyl diphosphate biosynthetic process"/>
    <property type="evidence" value="ECO:0007669"/>
    <property type="project" value="TreeGrafter"/>
</dbReference>
<evidence type="ECO:0000256" key="2">
    <source>
        <dbReference type="ARBA" id="ARBA00022679"/>
    </source>
</evidence>
<comment type="cofactor">
    <cofactor evidence="1">
        <name>Mg(2+)</name>
        <dbReference type="ChEBI" id="CHEBI:18420"/>
    </cofactor>
</comment>
<evidence type="ECO:0000256" key="4">
    <source>
        <dbReference type="ARBA" id="ARBA00022842"/>
    </source>
</evidence>
<dbReference type="PROSITE" id="PS00723">
    <property type="entry name" value="POLYPRENYL_SYNTHASE_1"/>
    <property type="match status" value="1"/>
</dbReference>
<keyword evidence="8" id="KW-1185">Reference proteome</keyword>
<accession>A0A8E0VJE7</accession>
<dbReference type="GO" id="GO:0004161">
    <property type="term" value="F:dimethylallyltranstransferase activity"/>
    <property type="evidence" value="ECO:0007669"/>
    <property type="project" value="TreeGrafter"/>
</dbReference>
<dbReference type="CDD" id="cd00685">
    <property type="entry name" value="Trans_IPPS_HT"/>
    <property type="match status" value="1"/>
</dbReference>
<evidence type="ECO:0000256" key="1">
    <source>
        <dbReference type="ARBA" id="ARBA00001946"/>
    </source>
</evidence>
<evidence type="ECO:0000313" key="7">
    <source>
        <dbReference type="EMBL" id="KAA0189153.1"/>
    </source>
</evidence>
<dbReference type="PANTHER" id="PTHR11525">
    <property type="entry name" value="FARNESYL-PYROPHOSPHATE SYNTHETASE"/>
    <property type="match status" value="1"/>
</dbReference>
<dbReference type="Gene3D" id="1.10.600.10">
    <property type="entry name" value="Farnesyl Diphosphate Synthase"/>
    <property type="match status" value="1"/>
</dbReference>
<organism evidence="7 8">
    <name type="scientific">Fasciolopsis buskii</name>
    <dbReference type="NCBI Taxonomy" id="27845"/>
    <lineage>
        <taxon>Eukaryota</taxon>
        <taxon>Metazoa</taxon>
        <taxon>Spiralia</taxon>
        <taxon>Lophotrochozoa</taxon>
        <taxon>Platyhelminthes</taxon>
        <taxon>Trematoda</taxon>
        <taxon>Digenea</taxon>
        <taxon>Plagiorchiida</taxon>
        <taxon>Echinostomata</taxon>
        <taxon>Echinostomatoidea</taxon>
        <taxon>Fasciolidae</taxon>
        <taxon>Fasciolopsis</taxon>
    </lineage>
</organism>
<comment type="caution">
    <text evidence="7">The sequence shown here is derived from an EMBL/GenBank/DDBJ whole genome shotgun (WGS) entry which is preliminary data.</text>
</comment>
<evidence type="ECO:0000256" key="3">
    <source>
        <dbReference type="ARBA" id="ARBA00022723"/>
    </source>
</evidence>
<evidence type="ECO:0000256" key="5">
    <source>
        <dbReference type="ARBA" id="ARBA00034546"/>
    </source>
</evidence>
<dbReference type="OrthoDB" id="10257492at2759"/>
<dbReference type="AlphaFoldDB" id="A0A8E0VJE7"/>
<dbReference type="InterPro" id="IPR039702">
    <property type="entry name" value="FPS1-like"/>
</dbReference>
<keyword evidence="4" id="KW-0460">Magnesium</keyword>
<sequence>LVNYNVTGGKQIRGALVPAALEAFTSKESDRKCQVREANLVGWCVELLHAGFLVLDDIMDGSPKRRGKPSWFSAQQAAGYGLISVNDGLHLVLTAKYLLYSILGACGENNSILLRIIRLFDEICYKTCWGQNLDTVYSQPISSKVDDSGANVAFEKYTWKHYETITQWKTGFYTFYLPVACGMTLAGIQQAKQYEQARRVLLKMGQYFQAQDDFLDCFGDPKITGKIGTDIVDGKCSWLVVACLSKASDNQRQIIKDCYGRKDSEAEAAVRRVFEELGLRDAFREYEKETCAEIKHEISNCDHIGCSRLFEEISQLLFGRSH</sequence>
<protein>
    <recommendedName>
        <fullName evidence="5">Farnesyl pyrophosphate synthase</fullName>
    </recommendedName>
</protein>
<dbReference type="InterPro" id="IPR000092">
    <property type="entry name" value="Polyprenyl_synt"/>
</dbReference>
<reference evidence="7" key="1">
    <citation type="submission" date="2019-05" db="EMBL/GenBank/DDBJ databases">
        <title>Annotation for the trematode Fasciolopsis buski.</title>
        <authorList>
            <person name="Choi Y.-J."/>
        </authorList>
    </citation>
    <scope>NUCLEOTIDE SEQUENCE</scope>
    <source>
        <strain evidence="7">HT</strain>
        <tissue evidence="7">Whole worm</tissue>
    </source>
</reference>
<dbReference type="Pfam" id="PF00348">
    <property type="entry name" value="polyprenyl_synt"/>
    <property type="match status" value="1"/>
</dbReference>
<dbReference type="GO" id="GO:0046872">
    <property type="term" value="F:metal ion binding"/>
    <property type="evidence" value="ECO:0007669"/>
    <property type="project" value="UniProtKB-KW"/>
</dbReference>
<dbReference type="PANTHER" id="PTHR11525:SF0">
    <property type="entry name" value="FARNESYL PYROPHOSPHATE SYNTHASE"/>
    <property type="match status" value="1"/>
</dbReference>
<dbReference type="SUPFAM" id="SSF48576">
    <property type="entry name" value="Terpenoid synthases"/>
    <property type="match status" value="1"/>
</dbReference>
<dbReference type="GO" id="GO:0004337">
    <property type="term" value="F:(2E,6E)-farnesyl diphosphate synthase activity"/>
    <property type="evidence" value="ECO:0007669"/>
    <property type="project" value="TreeGrafter"/>
</dbReference>
<keyword evidence="2 6" id="KW-0808">Transferase</keyword>
<dbReference type="InterPro" id="IPR008949">
    <property type="entry name" value="Isoprenoid_synthase_dom_sf"/>
</dbReference>
<name>A0A8E0VJE7_9TREM</name>
<evidence type="ECO:0000313" key="8">
    <source>
        <dbReference type="Proteomes" id="UP000728185"/>
    </source>
</evidence>
<comment type="similarity">
    <text evidence="6">Belongs to the FPP/GGPP synthase family.</text>
</comment>
<dbReference type="Proteomes" id="UP000728185">
    <property type="component" value="Unassembled WGS sequence"/>
</dbReference>
<keyword evidence="3" id="KW-0479">Metal-binding</keyword>
<dbReference type="GO" id="GO:0005737">
    <property type="term" value="C:cytoplasm"/>
    <property type="evidence" value="ECO:0007669"/>
    <property type="project" value="TreeGrafter"/>
</dbReference>
<dbReference type="EMBL" id="LUCM01007960">
    <property type="protein sequence ID" value="KAA0189153.1"/>
    <property type="molecule type" value="Genomic_DNA"/>
</dbReference>
<evidence type="ECO:0000256" key="6">
    <source>
        <dbReference type="RuleBase" id="RU004466"/>
    </source>
</evidence>
<gene>
    <name evidence="7" type="ORF">FBUS_05041</name>
</gene>